<dbReference type="Gene3D" id="1.10.287.860">
    <property type="entry name" value="Nucleotidyltransferase"/>
    <property type="match status" value="1"/>
</dbReference>
<dbReference type="InterPro" id="IPR052366">
    <property type="entry name" value="GTP_Pyrophosphokinase"/>
</dbReference>
<dbReference type="HOGENOM" id="CLU_077095_0_0_11"/>
<dbReference type="OrthoDB" id="9789634at2"/>
<keyword evidence="4" id="KW-1185">Reference proteome</keyword>
<dbReference type="STRING" id="633147.Olsu_1221"/>
<dbReference type="CDD" id="cd05399">
    <property type="entry name" value="NT_Rel-Spo_like"/>
    <property type="match status" value="1"/>
</dbReference>
<dbReference type="AlphaFoldDB" id="E1QW24"/>
<evidence type="ECO:0000313" key="4">
    <source>
        <dbReference type="Proteomes" id="UP000000333"/>
    </source>
</evidence>
<dbReference type="PANTHER" id="PTHR47837:SF2">
    <property type="entry name" value="GTP PYROPHOSPHOKINASE YWAC"/>
    <property type="match status" value="1"/>
</dbReference>
<dbReference type="EMBL" id="CP002106">
    <property type="protein sequence ID" value="ADK68327.1"/>
    <property type="molecule type" value="Genomic_DNA"/>
</dbReference>
<evidence type="ECO:0000256" key="1">
    <source>
        <dbReference type="SAM" id="MobiDB-lite"/>
    </source>
</evidence>
<reference evidence="3 4" key="1">
    <citation type="journal article" date="2010" name="Stand. Genomic Sci.">
        <title>Complete genome sequence of Olsenella uli type strain (VPI D76D-27C).</title>
        <authorList>
            <person name="Goker M."/>
            <person name="Held B."/>
            <person name="Lucas S."/>
            <person name="Nolan M."/>
            <person name="Yasawong M."/>
            <person name="Glavina Del Rio T."/>
            <person name="Tice H."/>
            <person name="Cheng J.F."/>
            <person name="Bruce D."/>
            <person name="Detter J.C."/>
            <person name="Tapia R."/>
            <person name="Han C."/>
            <person name="Goodwin L."/>
            <person name="Pitluck S."/>
            <person name="Liolios K."/>
            <person name="Ivanova N."/>
            <person name="Mavromatis K."/>
            <person name="Mikhailova N."/>
            <person name="Pati A."/>
            <person name="Chen A."/>
            <person name="Palaniappan K."/>
            <person name="Land M."/>
            <person name="Hauser L."/>
            <person name="Chang Y.J."/>
            <person name="Jeffries C.D."/>
            <person name="Rohde M."/>
            <person name="Sikorski J."/>
            <person name="Pukall R."/>
            <person name="Woyke T."/>
            <person name="Bristow J."/>
            <person name="Eisen J.A."/>
            <person name="Markowitz V."/>
            <person name="Hugenholtz P."/>
            <person name="Kyrpides N.C."/>
            <person name="Klenk H.P."/>
            <person name="Lapidus A."/>
        </authorList>
    </citation>
    <scope>NUCLEOTIDE SEQUENCE [LARGE SCALE GENOMIC DNA]</scope>
    <source>
        <strain evidence="4">ATCC 49627 / DSM 7084 / CIP 109912 / JCM 12494 / NCIMB 702895 / VPI D76D-27C</strain>
    </source>
</reference>
<dbReference type="Gene3D" id="3.30.460.10">
    <property type="entry name" value="Beta Polymerase, domain 2"/>
    <property type="match status" value="1"/>
</dbReference>
<dbReference type="SUPFAM" id="SSF81301">
    <property type="entry name" value="Nucleotidyltransferase"/>
    <property type="match status" value="1"/>
</dbReference>
<feature type="domain" description="RelA/SpoT" evidence="2">
    <location>
        <begin position="82"/>
        <end position="205"/>
    </location>
</feature>
<evidence type="ECO:0000313" key="3">
    <source>
        <dbReference type="EMBL" id="ADK68327.1"/>
    </source>
</evidence>
<evidence type="ECO:0000259" key="2">
    <source>
        <dbReference type="SMART" id="SM00954"/>
    </source>
</evidence>
<name>E1QW24_OLSUV</name>
<accession>E1QW24</accession>
<dbReference type="GO" id="GO:0015969">
    <property type="term" value="P:guanosine tetraphosphate metabolic process"/>
    <property type="evidence" value="ECO:0007669"/>
    <property type="project" value="InterPro"/>
</dbReference>
<dbReference type="InterPro" id="IPR043519">
    <property type="entry name" value="NT_sf"/>
</dbReference>
<dbReference type="KEGG" id="ols:Olsu_1221"/>
<sequence length="238" mass="26276">MTECQTNDIRRMPGTASHAVPGIAPEVTPGPVPGAAPSPEAYYGERYATLLAARQQMDDLIEEFSRSRSDSDDLKPVVYHTSRVKSPASLMEKIARKGSCGTTFDDALSVGINDIVGLRVNCAFVDDVYATAAWVRSRDEVEVLNEKDYIAHPKPNGYRSLHLIVRLHRGAAALLPAVEIQLRTIATDFWATLEHKIKYKKTIENPELMQAELKRCADEIAAVDLSMQAIRNVIRDAG</sequence>
<dbReference type="Proteomes" id="UP000000333">
    <property type="component" value="Chromosome"/>
</dbReference>
<dbReference type="SMART" id="SM00954">
    <property type="entry name" value="RelA_SpoT"/>
    <property type="match status" value="1"/>
</dbReference>
<feature type="region of interest" description="Disordered" evidence="1">
    <location>
        <begin position="1"/>
        <end position="38"/>
    </location>
</feature>
<dbReference type="InterPro" id="IPR007685">
    <property type="entry name" value="RelA_SpoT"/>
</dbReference>
<dbReference type="PANTHER" id="PTHR47837">
    <property type="entry name" value="GTP PYROPHOSPHOKINASE YJBM"/>
    <property type="match status" value="1"/>
</dbReference>
<organism evidence="3 4">
    <name type="scientific">Olsenella uli (strain ATCC 49627 / DSM 7084 / CCUG 31166 / CIP 109912 / JCM 12494 / LMG 11480 / NCIMB 702895 / VPI D76D-27C)</name>
    <name type="common">Lactobacillus uli</name>
    <dbReference type="NCBI Taxonomy" id="633147"/>
    <lineage>
        <taxon>Bacteria</taxon>
        <taxon>Bacillati</taxon>
        <taxon>Actinomycetota</taxon>
        <taxon>Coriobacteriia</taxon>
        <taxon>Coriobacteriales</taxon>
        <taxon>Atopobiaceae</taxon>
        <taxon>Olsenella</taxon>
    </lineage>
</organism>
<proteinExistence type="predicted"/>
<dbReference type="Pfam" id="PF04607">
    <property type="entry name" value="RelA_SpoT"/>
    <property type="match status" value="1"/>
</dbReference>
<protein>
    <submittedName>
        <fullName evidence="3">RelA/SpoT domain protein</fullName>
    </submittedName>
</protein>
<gene>
    <name evidence="3" type="ordered locus">Olsu_1221</name>
</gene>
<dbReference type="eggNOG" id="COG2357">
    <property type="taxonomic scope" value="Bacteria"/>
</dbReference>